<comment type="caution">
    <text evidence="1">The sequence shown here is derived from an EMBL/GenBank/DDBJ whole genome shotgun (WGS) entry which is preliminary data.</text>
</comment>
<reference evidence="1 2" key="1">
    <citation type="submission" date="2018-10" db="EMBL/GenBank/DDBJ databases">
        <title>Ulvibacterium marinum gen. nov., sp. nov., a novel marine bacterium of the family Flavobacteriaceae, isolated from a culture of the green alga Ulva prolifera.</title>
        <authorList>
            <person name="Zhang Z."/>
        </authorList>
    </citation>
    <scope>NUCLEOTIDE SEQUENCE [LARGE SCALE GENOMIC DNA]</scope>
    <source>
        <strain evidence="1 2">CCMM003</strain>
    </source>
</reference>
<accession>A0A3B0C456</accession>
<organism evidence="1 2">
    <name type="scientific">Ulvibacterium marinum</name>
    <dbReference type="NCBI Taxonomy" id="2419782"/>
    <lineage>
        <taxon>Bacteria</taxon>
        <taxon>Pseudomonadati</taxon>
        <taxon>Bacteroidota</taxon>
        <taxon>Flavobacteriia</taxon>
        <taxon>Flavobacteriales</taxon>
        <taxon>Flavobacteriaceae</taxon>
        <taxon>Ulvibacterium</taxon>
    </lineage>
</organism>
<dbReference type="EMBL" id="RBCJ01000004">
    <property type="protein sequence ID" value="RKN78707.1"/>
    <property type="molecule type" value="Genomic_DNA"/>
</dbReference>
<evidence type="ECO:0000313" key="2">
    <source>
        <dbReference type="Proteomes" id="UP000276603"/>
    </source>
</evidence>
<keyword evidence="2" id="KW-1185">Reference proteome</keyword>
<name>A0A3B0C456_9FLAO</name>
<evidence type="ECO:0000313" key="1">
    <source>
        <dbReference type="EMBL" id="RKN78707.1"/>
    </source>
</evidence>
<proteinExistence type="predicted"/>
<gene>
    <name evidence="1" type="ORF">D7Z94_21165</name>
</gene>
<sequence length="98" mass="10982">MTTNDKVNASREAKALVPELNELFKQGKDSSIMDAMKRLTVKKGKIDKRLRGNLSVWKTKCNVSPIRSQSKIARLLNQIQGIIAFKSSRVFASSIFLS</sequence>
<dbReference type="AlphaFoldDB" id="A0A3B0C456"/>
<protein>
    <submittedName>
        <fullName evidence="1">Uncharacterized protein</fullName>
    </submittedName>
</protein>
<dbReference type="Proteomes" id="UP000276603">
    <property type="component" value="Unassembled WGS sequence"/>
</dbReference>